<gene>
    <name evidence="1 2" type="primary">thyX</name>
    <name evidence="2" type="ORF">ANACOL_01286</name>
</gene>
<evidence type="ECO:0000313" key="3">
    <source>
        <dbReference type="Proteomes" id="UP000003803"/>
    </source>
</evidence>
<keyword evidence="3" id="KW-1185">Reference proteome</keyword>
<feature type="binding site" evidence="1">
    <location>
        <begin position="106"/>
        <end position="109"/>
    </location>
    <ligand>
        <name>dUMP</name>
        <dbReference type="ChEBI" id="CHEBI:246422"/>
        <note>ligand shared between dimeric partners</note>
    </ligand>
</feature>
<organism evidence="2 3">
    <name type="scientific">Anaerotruncus colihominis DSM 17241</name>
    <dbReference type="NCBI Taxonomy" id="445972"/>
    <lineage>
        <taxon>Bacteria</taxon>
        <taxon>Bacillati</taxon>
        <taxon>Bacillota</taxon>
        <taxon>Clostridia</taxon>
        <taxon>Eubacteriales</taxon>
        <taxon>Oscillospiraceae</taxon>
        <taxon>Anaerotruncus</taxon>
    </lineage>
</organism>
<dbReference type="GO" id="GO:0050660">
    <property type="term" value="F:flavin adenine dinucleotide binding"/>
    <property type="evidence" value="ECO:0007669"/>
    <property type="project" value="UniProtKB-UniRule"/>
</dbReference>
<dbReference type="InterPro" id="IPR036098">
    <property type="entry name" value="Thymidylate_synthase_ThyX_sf"/>
</dbReference>
<keyword evidence="1" id="KW-0545">Nucleotide biosynthesis</keyword>
<evidence type="ECO:0000256" key="1">
    <source>
        <dbReference type="HAMAP-Rule" id="MF_01408"/>
    </source>
</evidence>
<sequence length="291" mass="32269">MPGEAERQRVFWFHRAGNEKQEESQMPKAKLRVTLISHTPAPEKTIAAAAKLCYSPASLADLMDSLTDEKAADFVQMLASIGHESPIEHASFTFGIEGVSRAFLAQLTRHRIASYSVQSQRYVREAQFDYVVPPEIEADPQAAAAFEEAMRDAQAHYDRIAALLKARHTAAFIANGDDEKTAMRRAEKQAIEDARFVLPNACDTKLIVTMNARSLLNFFAHRCCKRAQWEIREVADQMLSLVCRVAPTLFSKAGPSCYTGACHEGKMSCGDARGMRAHIARIHGVKAEDDA</sequence>
<feature type="binding site" evidence="1">
    <location>
        <begin position="109"/>
        <end position="111"/>
    </location>
    <ligand>
        <name>FAD</name>
        <dbReference type="ChEBI" id="CHEBI:57692"/>
        <note>ligand shared between neighboring subunits</note>
    </ligand>
</feature>
<comment type="caution">
    <text evidence="2">The sequence shown here is derived from an EMBL/GenBank/DDBJ whole genome shotgun (WGS) entry which is preliminary data.</text>
</comment>
<comment type="pathway">
    <text evidence="1">Pyrimidine metabolism; dTTP biosynthesis.</text>
</comment>
<name>B0P940_9FIRM</name>
<dbReference type="GO" id="GO:0006231">
    <property type="term" value="P:dTMP biosynthetic process"/>
    <property type="evidence" value="ECO:0007669"/>
    <property type="project" value="UniProtKB-UniRule"/>
</dbReference>
<comment type="similarity">
    <text evidence="1">Belongs to the thymidylate synthase ThyX family.</text>
</comment>
<dbReference type="GO" id="GO:0004799">
    <property type="term" value="F:thymidylate synthase activity"/>
    <property type="evidence" value="ECO:0007669"/>
    <property type="project" value="TreeGrafter"/>
</dbReference>
<dbReference type="CDD" id="cd20175">
    <property type="entry name" value="ThyX"/>
    <property type="match status" value="1"/>
</dbReference>
<evidence type="ECO:0000313" key="2">
    <source>
        <dbReference type="EMBL" id="EDS12066.1"/>
    </source>
</evidence>
<keyword evidence="1 2" id="KW-0808">Transferase</keyword>
<keyword evidence="1" id="KW-0521">NADP</keyword>
<dbReference type="InterPro" id="IPR003669">
    <property type="entry name" value="Thymidylate_synthase_ThyX"/>
</dbReference>
<feature type="binding site" evidence="1">
    <location>
        <begin position="211"/>
        <end position="213"/>
    </location>
    <ligand>
        <name>FAD</name>
        <dbReference type="ChEBI" id="CHEBI:57692"/>
        <note>ligand shared between neighboring subunits</note>
    </ligand>
</feature>
<feature type="active site" description="Involved in ionization of N3 of dUMP, leading to its activation" evidence="1">
    <location>
        <position position="222"/>
    </location>
</feature>
<proteinExistence type="inferred from homology"/>
<dbReference type="STRING" id="169435.ERS852551_00474"/>
<dbReference type="UniPathway" id="UPA00575"/>
<keyword evidence="1" id="KW-0274">FAD</keyword>
<dbReference type="PANTHER" id="PTHR34934:SF1">
    <property type="entry name" value="FLAVIN-DEPENDENT THYMIDYLATE SYNTHASE"/>
    <property type="match status" value="1"/>
</dbReference>
<accession>B0P940</accession>
<dbReference type="GO" id="GO:0032259">
    <property type="term" value="P:methylation"/>
    <property type="evidence" value="ECO:0007669"/>
    <property type="project" value="UniProtKB-KW"/>
</dbReference>
<comment type="catalytic activity">
    <reaction evidence="1">
        <text>dUMP + (6R)-5,10-methylene-5,6,7,8-tetrahydrofolate + NADPH + H(+) = dTMP + (6S)-5,6,7,8-tetrahydrofolate + NADP(+)</text>
        <dbReference type="Rhea" id="RHEA:29043"/>
        <dbReference type="ChEBI" id="CHEBI:15378"/>
        <dbReference type="ChEBI" id="CHEBI:15636"/>
        <dbReference type="ChEBI" id="CHEBI:57453"/>
        <dbReference type="ChEBI" id="CHEBI:57783"/>
        <dbReference type="ChEBI" id="CHEBI:58349"/>
        <dbReference type="ChEBI" id="CHEBI:63528"/>
        <dbReference type="ChEBI" id="CHEBI:246422"/>
        <dbReference type="EC" id="2.1.1.148"/>
    </reaction>
</comment>
<dbReference type="PROSITE" id="PS51331">
    <property type="entry name" value="THYX"/>
    <property type="match status" value="1"/>
</dbReference>
<dbReference type="eggNOG" id="COG1351">
    <property type="taxonomic scope" value="Bacteria"/>
</dbReference>
<dbReference type="GO" id="GO:0050797">
    <property type="term" value="F:thymidylate synthase (FAD) activity"/>
    <property type="evidence" value="ECO:0007669"/>
    <property type="project" value="UniProtKB-UniRule"/>
</dbReference>
<feature type="binding site" description="in other chain" evidence="1">
    <location>
        <begin position="119"/>
        <end position="121"/>
    </location>
    <ligand>
        <name>dUMP</name>
        <dbReference type="ChEBI" id="CHEBI:246422"/>
        <note>ligand shared between dimeric partners</note>
    </ligand>
</feature>
<feature type="binding site" description="in other chain" evidence="1">
    <location>
        <position position="195"/>
    </location>
    <ligand>
        <name>dUMP</name>
        <dbReference type="ChEBI" id="CHEBI:246422"/>
        <note>ligand shared between dimeric partners</note>
    </ligand>
</feature>
<dbReference type="EMBL" id="ABGD02000008">
    <property type="protein sequence ID" value="EDS12066.1"/>
    <property type="molecule type" value="Genomic_DNA"/>
</dbReference>
<reference evidence="2" key="2">
    <citation type="submission" date="2013-09" db="EMBL/GenBank/DDBJ databases">
        <title>Draft genome sequence of Anaerotruncus colihominis(DSM 17241).</title>
        <authorList>
            <person name="Sudarsanam P."/>
            <person name="Ley R."/>
            <person name="Guruge J."/>
            <person name="Turnbaugh P.J."/>
            <person name="Mahowald M."/>
            <person name="Liep D."/>
            <person name="Gordon J."/>
        </authorList>
    </citation>
    <scope>NUCLEOTIDE SEQUENCE</scope>
    <source>
        <strain evidence="2">DSM 17241</strain>
    </source>
</reference>
<dbReference type="GO" id="GO:0006235">
    <property type="term" value="P:dTTP biosynthetic process"/>
    <property type="evidence" value="ECO:0007669"/>
    <property type="project" value="UniProtKB-UniRule"/>
</dbReference>
<dbReference type="HAMAP" id="MF_01408">
    <property type="entry name" value="ThyX"/>
    <property type="match status" value="1"/>
</dbReference>
<feature type="binding site" evidence="1">
    <location>
        <position position="217"/>
    </location>
    <ligand>
        <name>FAD</name>
        <dbReference type="ChEBI" id="CHEBI:57692"/>
        <note>ligand shared between neighboring subunits</note>
    </ligand>
</feature>
<feature type="binding site" evidence="1">
    <location>
        <position position="85"/>
    </location>
    <ligand>
        <name>FAD</name>
        <dbReference type="ChEBI" id="CHEBI:57692"/>
        <note>ligand shared between neighboring subunits</note>
    </ligand>
</feature>
<dbReference type="AlphaFoldDB" id="B0P940"/>
<dbReference type="NCBIfam" id="TIGR02170">
    <property type="entry name" value="thyX"/>
    <property type="match status" value="1"/>
</dbReference>
<dbReference type="Gene3D" id="3.30.1360.170">
    <property type="match status" value="1"/>
</dbReference>
<dbReference type="GO" id="GO:0070402">
    <property type="term" value="F:NADPH binding"/>
    <property type="evidence" value="ECO:0007669"/>
    <property type="project" value="TreeGrafter"/>
</dbReference>
<dbReference type="HOGENOM" id="CLU_077585_0_0_9"/>
<protein>
    <recommendedName>
        <fullName evidence="1">Flavin-dependent thymidylate synthase</fullName>
        <shortName evidence="1">FDTS</shortName>
        <ecNumber evidence="1">2.1.1.148</ecNumber>
    </recommendedName>
    <alternativeName>
        <fullName evidence="1">FAD-dependent thymidylate synthase</fullName>
    </alternativeName>
    <alternativeName>
        <fullName evidence="1">Thymidylate synthase ThyX</fullName>
        <shortName evidence="1">TS</shortName>
        <shortName evidence="1">TSase</shortName>
    </alternativeName>
</protein>
<dbReference type="Proteomes" id="UP000003803">
    <property type="component" value="Unassembled WGS sequence"/>
</dbReference>
<dbReference type="SUPFAM" id="SSF69796">
    <property type="entry name" value="Thymidylate synthase-complementing protein Thy1"/>
    <property type="match status" value="1"/>
</dbReference>
<comment type="cofactor">
    <cofactor evidence="1">
        <name>FAD</name>
        <dbReference type="ChEBI" id="CHEBI:57692"/>
    </cofactor>
    <text evidence="1">Binds 4 FAD per tetramer. Each FAD binding site is formed by three monomers.</text>
</comment>
<keyword evidence="1 2" id="KW-0489">Methyltransferase</keyword>
<comment type="subunit">
    <text evidence="1">Homotetramer.</text>
</comment>
<dbReference type="Pfam" id="PF02511">
    <property type="entry name" value="Thy1"/>
    <property type="match status" value="1"/>
</dbReference>
<keyword evidence="1" id="KW-0285">Flavoprotein</keyword>
<comment type="caution">
    <text evidence="1">Lacks conserved residue(s) required for the propagation of feature annotation.</text>
</comment>
<dbReference type="EC" id="2.1.1.148" evidence="1"/>
<comment type="function">
    <text evidence="1">Catalyzes the reductive methylation of 2'-deoxyuridine-5'-monophosphate (dUMP) to 2'-deoxythymidine-5'-monophosphate (dTMP) while utilizing 5,10-methylenetetrahydrofolate (mTHF) as the methyl donor, and NADPH and FADH(2) as the reductant.</text>
</comment>
<dbReference type="PANTHER" id="PTHR34934">
    <property type="entry name" value="FLAVIN-DEPENDENT THYMIDYLATE SYNTHASE"/>
    <property type="match status" value="1"/>
</dbReference>
<reference evidence="2" key="1">
    <citation type="submission" date="2007-11" db="EMBL/GenBank/DDBJ databases">
        <authorList>
            <person name="Fulton L."/>
            <person name="Clifton S."/>
            <person name="Fulton B."/>
            <person name="Xu J."/>
            <person name="Minx P."/>
            <person name="Pepin K.H."/>
            <person name="Johnson M."/>
            <person name="Thiruvilangam P."/>
            <person name="Bhonagiri V."/>
            <person name="Nash W.E."/>
            <person name="Mardis E.R."/>
            <person name="Wilson R.K."/>
        </authorList>
    </citation>
    <scope>NUCLEOTIDE SEQUENCE [LARGE SCALE GENOMIC DNA]</scope>
    <source>
        <strain evidence="2">DSM 17241</strain>
    </source>
</reference>
<feature type="binding site" evidence="1">
    <location>
        <position position="222"/>
    </location>
    <ligand>
        <name>dUMP</name>
        <dbReference type="ChEBI" id="CHEBI:246422"/>
        <note>ligand shared between dimeric partners</note>
    </ligand>
</feature>